<dbReference type="EMBL" id="NPKI01000007">
    <property type="protein sequence ID" value="PAQ03770.1"/>
    <property type="molecule type" value="Genomic_DNA"/>
</dbReference>
<sequence length="83" mass="9015">MARLLALEHAFCALALISASNYAYLAKSTPSAAVKQFRSAIEGSVYDSGQASTETKALMKQHLKKMFDHIAEMATHADLGTRK</sequence>
<evidence type="ECO:0000313" key="2">
    <source>
        <dbReference type="EMBL" id="PAQ03770.1"/>
    </source>
</evidence>
<feature type="chain" id="PRO_5044301735" evidence="1">
    <location>
        <begin position="24"/>
        <end position="83"/>
    </location>
</feature>
<comment type="caution">
    <text evidence="2">The sequence shown here is derived from an EMBL/GenBank/DDBJ whole genome shotgun (WGS) entry which is preliminary data.</text>
</comment>
<reference evidence="3" key="1">
    <citation type="submission" date="2017-08" db="EMBL/GenBank/DDBJ databases">
        <title>Mesorhizobium wenxinae sp. nov., a novel rhizobial species isolated from root nodules of chickpea (Cicer arietinum L.).</title>
        <authorList>
            <person name="Zhang J."/>
        </authorList>
    </citation>
    <scope>NUCLEOTIDE SEQUENCE [LARGE SCALE GENOMIC DNA]</scope>
    <source>
        <strain evidence="3">USDA 3392</strain>
    </source>
</reference>
<evidence type="ECO:0000256" key="1">
    <source>
        <dbReference type="SAM" id="SignalP"/>
    </source>
</evidence>
<dbReference type="Proteomes" id="UP000216215">
    <property type="component" value="Unassembled WGS sequence"/>
</dbReference>
<dbReference type="AlphaFoldDB" id="A0AB36RGL7"/>
<accession>A0AB36RGL7</accession>
<name>A0AB36RGL7_9HYPH</name>
<protein>
    <submittedName>
        <fullName evidence="2">Uncharacterized protein</fullName>
    </submittedName>
</protein>
<gene>
    <name evidence="2" type="ORF">CIT25_02935</name>
</gene>
<evidence type="ECO:0000313" key="3">
    <source>
        <dbReference type="Proteomes" id="UP000216215"/>
    </source>
</evidence>
<proteinExistence type="predicted"/>
<organism evidence="2 3">
    <name type="scientific">Mesorhizobium mediterraneum</name>
    <dbReference type="NCBI Taxonomy" id="43617"/>
    <lineage>
        <taxon>Bacteria</taxon>
        <taxon>Pseudomonadati</taxon>
        <taxon>Pseudomonadota</taxon>
        <taxon>Alphaproteobacteria</taxon>
        <taxon>Hyphomicrobiales</taxon>
        <taxon>Phyllobacteriaceae</taxon>
        <taxon>Mesorhizobium</taxon>
    </lineage>
</organism>
<keyword evidence="3" id="KW-1185">Reference proteome</keyword>
<feature type="signal peptide" evidence="1">
    <location>
        <begin position="1"/>
        <end position="23"/>
    </location>
</feature>
<keyword evidence="1" id="KW-0732">Signal</keyword>